<evidence type="ECO:0000313" key="7">
    <source>
        <dbReference type="EMBL" id="SOD90203.1"/>
    </source>
</evidence>
<evidence type="ECO:0000256" key="2">
    <source>
        <dbReference type="ARBA" id="ARBA00022729"/>
    </source>
</evidence>
<dbReference type="Gene3D" id="1.50.10.100">
    <property type="entry name" value="Chondroitin AC/alginate lyase"/>
    <property type="match status" value="1"/>
</dbReference>
<feature type="domain" description="Heparin-sulfate lyase N-terminal" evidence="6">
    <location>
        <begin position="171"/>
        <end position="286"/>
    </location>
</feature>
<dbReference type="GO" id="GO:0042597">
    <property type="term" value="C:periplasmic space"/>
    <property type="evidence" value="ECO:0007669"/>
    <property type="project" value="UniProtKB-SubCell"/>
</dbReference>
<dbReference type="Pfam" id="PF16889">
    <property type="entry name" value="Hepar_II_III_N"/>
    <property type="match status" value="1"/>
</dbReference>
<dbReference type="EMBL" id="OCNH01000002">
    <property type="protein sequence ID" value="SOD90203.1"/>
    <property type="molecule type" value="Genomic_DNA"/>
</dbReference>
<dbReference type="PANTHER" id="PTHR39210:SF1">
    <property type="entry name" value="HEPARIN-SULFATE LYASE"/>
    <property type="match status" value="1"/>
</dbReference>
<dbReference type="OrthoDB" id="7335480at2"/>
<name>A0A286G3X9_9BACT</name>
<organism evidence="7 8">
    <name type="scientific">Spirosoma fluviale</name>
    <dbReference type="NCBI Taxonomy" id="1597977"/>
    <lineage>
        <taxon>Bacteria</taxon>
        <taxon>Pseudomonadati</taxon>
        <taxon>Bacteroidota</taxon>
        <taxon>Cytophagia</taxon>
        <taxon>Cytophagales</taxon>
        <taxon>Cytophagaceae</taxon>
        <taxon>Spirosoma</taxon>
    </lineage>
</organism>
<dbReference type="RefSeq" id="WP_097126887.1">
    <property type="nucleotide sequence ID" value="NZ_OCNH01000002.1"/>
</dbReference>
<comment type="subcellular location">
    <subcellularLocation>
        <location evidence="1">Periplasm</location>
    </subcellularLocation>
</comment>
<dbReference type="InterPro" id="IPR031680">
    <property type="entry name" value="Hepar_II_III_N"/>
</dbReference>
<dbReference type="InterPro" id="IPR012480">
    <property type="entry name" value="Hepar_II_III_C"/>
</dbReference>
<evidence type="ECO:0000256" key="3">
    <source>
        <dbReference type="ARBA" id="ARBA00022764"/>
    </source>
</evidence>
<evidence type="ECO:0000259" key="5">
    <source>
        <dbReference type="Pfam" id="PF07940"/>
    </source>
</evidence>
<protein>
    <submittedName>
        <fullName evidence="7">Heparinase II/III N-terminus</fullName>
    </submittedName>
</protein>
<reference evidence="8" key="1">
    <citation type="submission" date="2017-09" db="EMBL/GenBank/DDBJ databases">
        <authorList>
            <person name="Varghese N."/>
            <person name="Submissions S."/>
        </authorList>
    </citation>
    <scope>NUCLEOTIDE SEQUENCE [LARGE SCALE GENOMIC DNA]</scope>
    <source>
        <strain evidence="8">DSM 29961</strain>
    </source>
</reference>
<dbReference type="GO" id="GO:0016829">
    <property type="term" value="F:lyase activity"/>
    <property type="evidence" value="ECO:0007669"/>
    <property type="project" value="UniProtKB-KW"/>
</dbReference>
<evidence type="ECO:0000313" key="8">
    <source>
        <dbReference type="Proteomes" id="UP000219452"/>
    </source>
</evidence>
<gene>
    <name evidence="7" type="ORF">SAMN06269250_3336</name>
</gene>
<dbReference type="PANTHER" id="PTHR39210">
    <property type="entry name" value="HEPARIN-SULFATE LYASE"/>
    <property type="match status" value="1"/>
</dbReference>
<keyword evidence="3" id="KW-0574">Periplasm</keyword>
<dbReference type="Proteomes" id="UP000219452">
    <property type="component" value="Unassembled WGS sequence"/>
</dbReference>
<keyword evidence="4" id="KW-0456">Lyase</keyword>
<proteinExistence type="predicted"/>
<dbReference type="AlphaFoldDB" id="A0A286G3X9"/>
<dbReference type="SUPFAM" id="SSF48230">
    <property type="entry name" value="Chondroitin AC/alginate lyase"/>
    <property type="match status" value="1"/>
</dbReference>
<feature type="domain" description="Heparinase II/III-like C-terminal" evidence="5">
    <location>
        <begin position="323"/>
        <end position="492"/>
    </location>
</feature>
<accession>A0A286G3X9</accession>
<sequence length="545" mass="61634">MNKPGLIWRTVRHLTMRQIVFQVLARIRQRPQLRFPKITPVTYSVAVPEAAKPLAYKEGMFTFLNRTYSPEDGAIDWNGQQQETARYGRLWTYHLNYFDFLNQPGLLPEAGVALIHAFIRQSGSLRDGLEPYPTSLRIMNWIQFLSRHQLQNKTINRHLAAQIALVSRRVEYHIGGNHLLENGFALLMGGLYYRSKRWFTKGAALVEAELRAQVLADGGHYERSPVYHQLLLDQVLTVLIALQTDDWHRSLHATFAHFLAGQAHQMGGWLDGITFRNGDVPLVNDSAFGIAPTTARLREKAACLWAVSDSHDTYTTGFRKQGLTDSGYRMFRLDYYELFVDVGPVGPSEQPGHAHADTFSFVFYADGIPLLVDSGTSTYEPGPRRAWERSTAAHNTVEVNGINSSEVWANFRVGRRARVTMLDDTPARLTARHDGYRQLGLLHERTWSMEPTSITIIDQLLNTRNRQKGVSTGVARFHVHPEIAVQIRGEVVTVGEWIFSFLSDSKVIVSLESYAMAEGFNQLQAGYCIRVDFSGSLKTILSLSQ</sequence>
<dbReference type="Gene3D" id="2.70.98.70">
    <property type="match status" value="1"/>
</dbReference>
<keyword evidence="2" id="KW-0732">Signal</keyword>
<evidence type="ECO:0000259" key="6">
    <source>
        <dbReference type="Pfam" id="PF16889"/>
    </source>
</evidence>
<dbReference type="InterPro" id="IPR008929">
    <property type="entry name" value="Chondroitin_lyas"/>
</dbReference>
<evidence type="ECO:0000256" key="4">
    <source>
        <dbReference type="ARBA" id="ARBA00023239"/>
    </source>
</evidence>
<evidence type="ECO:0000256" key="1">
    <source>
        <dbReference type="ARBA" id="ARBA00004418"/>
    </source>
</evidence>
<dbReference type="Pfam" id="PF07940">
    <property type="entry name" value="Hepar_II_III_C"/>
    <property type="match status" value="1"/>
</dbReference>
<keyword evidence="8" id="KW-1185">Reference proteome</keyword>